<evidence type="ECO:0000313" key="1">
    <source>
        <dbReference type="EMBL" id="TMX70588.1"/>
    </source>
</evidence>
<organism evidence="1 2">
    <name type="scientific">Photobacterium damselae</name>
    <dbReference type="NCBI Taxonomy" id="38293"/>
    <lineage>
        <taxon>Bacteria</taxon>
        <taxon>Pseudomonadati</taxon>
        <taxon>Pseudomonadota</taxon>
        <taxon>Gammaproteobacteria</taxon>
        <taxon>Vibrionales</taxon>
        <taxon>Vibrionaceae</taxon>
        <taxon>Photobacterium</taxon>
    </lineage>
</organism>
<comment type="caution">
    <text evidence="1">The sequence shown here is derived from an EMBL/GenBank/DDBJ whole genome shotgun (WGS) entry which is preliminary data.</text>
</comment>
<accession>A0ACD3SZF7</accession>
<dbReference type="Proteomes" id="UP000718715">
    <property type="component" value="Unassembled WGS sequence"/>
</dbReference>
<keyword evidence="2" id="KW-1185">Reference proteome</keyword>
<proteinExistence type="predicted"/>
<sequence length="894" mass="93099">MTFVPNKDFTGTVEIPYTVTDGQGGSATSTATITVTPVNDVPVANPETETTPEDKTIKVDFAGNDSDVDGDHVTVSQIDGHTVTPNTAQTIEVKHGHITITADGDMTFVPNKDFTGTVEIPYTVTDGQGGSASSTATITVTPVNDAPVANPETETTPEDKTIKVDFAGNDSDVDGDHVTVSEINGHTVTPNTAQTIEVKHGHITITADGEMTFVPNKDFTGTVEIPYTVTDGQGGSATSTATITVTPVNDVPVANPETETTPEDKTIKVDFAGNDSDVDGDHVTVSQIDGHTVTPNTAQTIEVKHGHITITADGDMTFVPNKDFTGTVEIPYTVTDGQGGSASSTATITVTPVNDAPVANPETETTPEDKTIKVDFTGNDSDVDGDHVTVSEINGHTVTPNTAQTIEVKYGHIIITADGDMTFVPNKDFTGTVEIPYTVTDGQGGSASSTATITVTPVNDAPVANPETETTPEDKTIKVDFAGNDSDVDGDHVTVSQIDGHTVTPNTAQTIEVKYGHITITADGEMSFVPNKDFTGTVEIPYTVTDGQGGSASSTATITVTPVNDAPVANPETETTPEDKTIKVDFTGNDSDVDGDHVTVSEINGHTVTPGVEQTIKVNHGHITIAADGEMTFVPNKDFTGTVEIPYTVTDGQGGSATSTATITVTPVNDAPVANPETETTPEDKTIKVDFAGNDSDVDGDHVTVSQIDGHTVTPNTAQTIEVKYGHITITADGEMSFVPNKDFTGTVEIPYTVTDGQGGSATSTATITVTPVNDAPVANPETETTPEDKTIKVDFTGNDSDVDGDHVTVSEINGHTVTPGVEQTIKVNHGHITIAADGEMTFVPNKDFTGTVEIPYTVTDGQGGSATSTATITVTPVNDAPVANPETETTPED</sequence>
<name>A0ACD3SZF7_PHODM</name>
<feature type="non-terminal residue" evidence="1">
    <location>
        <position position="894"/>
    </location>
</feature>
<protein>
    <submittedName>
        <fullName evidence="1">Uncharacterized protein</fullName>
    </submittedName>
</protein>
<reference evidence="1" key="1">
    <citation type="submission" date="2018-03" db="EMBL/GenBank/DDBJ databases">
        <title>Genomic characterization of a polymicrobial infection associated with a disease outbreak in Pacific white shrimp (Litopenaeus vannamei).</title>
        <authorList>
            <person name="Turner J.W."/>
            <person name="Bachand P.T."/>
            <person name="Tallman J."/>
            <person name="Elledge N.C."/>
            <person name="Pinnell L.J."/>
            <person name="Laughlin R.C."/>
            <person name="Zimba P.V."/>
        </authorList>
    </citation>
    <scope>NUCLEOTIDE SEQUENCE</scope>
    <source>
        <strain evidence="1">Hep-2b-22</strain>
    </source>
</reference>
<dbReference type="EMBL" id="PZOJ01000125">
    <property type="protein sequence ID" value="TMX70588.1"/>
    <property type="molecule type" value="Genomic_DNA"/>
</dbReference>
<gene>
    <name evidence="1" type="ORF">DA092_20440</name>
</gene>
<evidence type="ECO:0000313" key="2">
    <source>
        <dbReference type="Proteomes" id="UP000718715"/>
    </source>
</evidence>